<dbReference type="Pfam" id="PF07969">
    <property type="entry name" value="Amidohydro_3"/>
    <property type="match status" value="1"/>
</dbReference>
<dbReference type="PANTHER" id="PTHR11647:SF1">
    <property type="entry name" value="COLLAPSIN RESPONSE MEDIATOR PROTEIN"/>
    <property type="match status" value="1"/>
</dbReference>
<evidence type="ECO:0000313" key="3">
    <source>
        <dbReference type="Proteomes" id="UP001259572"/>
    </source>
</evidence>
<dbReference type="CDD" id="cd01297">
    <property type="entry name" value="D-aminoacylase"/>
    <property type="match status" value="1"/>
</dbReference>
<dbReference type="PANTHER" id="PTHR11647">
    <property type="entry name" value="HYDRANTOINASE/DIHYDROPYRIMIDINASE FAMILY MEMBER"/>
    <property type="match status" value="1"/>
</dbReference>
<name>A0ABU3QAW8_9SPHN</name>
<accession>A0ABU3QAW8</accession>
<dbReference type="InterPro" id="IPR032466">
    <property type="entry name" value="Metal_Hydrolase"/>
</dbReference>
<dbReference type="EMBL" id="JAVUPU010000009">
    <property type="protein sequence ID" value="MDT9600547.1"/>
    <property type="molecule type" value="Genomic_DNA"/>
</dbReference>
<dbReference type="RefSeq" id="WP_315727835.1">
    <property type="nucleotide sequence ID" value="NZ_JAVUPU010000009.1"/>
</dbReference>
<keyword evidence="3" id="KW-1185">Reference proteome</keyword>
<dbReference type="InterPro" id="IPR011059">
    <property type="entry name" value="Metal-dep_hydrolase_composite"/>
</dbReference>
<sequence length="608" mass="66053">METQYDMVIRGGTILDGSGGPAFEGDVAVVGGIIEKLGSFEGTGRQEINAAGRLVTPGFVDLHTHYDGQATWDRRFAPSSDHGVTTVVMGNCGVGFAPCRPEERGILVKVMEGVEDIPEIVMTEGIPWKWQTFPEYLDFLRTRQFDADCAAYLPHAAVRVFVMGERAVRGEPSTEEDRQHMADLVTEAMAAGAVGVSTSRALFHRDPEGNLAPHVLAGRLELLALAQGLRKAGRGTFQIVAQLLGEQLKDFVAEAGALSPDEQVRHEMELLHEIARVAGRPLHFTLADMSEAPGMYKRVLELVDAGNAQGLEIKAQIFPRPIGILYGLHLSLHPFTLHPSYKAIAHLPLAERLARMRSPEFRERMLAERPDENHPNPIIRFLVARSLDSYPMGSEPDYAPPPQASIAAQAARRGVSVWEAAYDLLLMEEGSLTLFLPMNNFTDNSLDNVFEMLNHPHTVLGLGDGGAHYGLICDASFPTFMLTYWTRDREGSKLPLPEVVNALTRRNALAVGLADRGLIAPGLRADLNVIDYDRLTLGAPEVICDLPAGGHRLIQRASGYVATIVNGDVTYREGVATGALPGRVATPNAKEGALPRAAARPVLSARLG</sequence>
<dbReference type="Gene3D" id="3.20.20.140">
    <property type="entry name" value="Metal-dependent hydrolases"/>
    <property type="match status" value="1"/>
</dbReference>
<gene>
    <name evidence="2" type="ORF">RQX22_16425</name>
</gene>
<organism evidence="2 3">
    <name type="scientific">Sphingosinicella rhizophila</name>
    <dbReference type="NCBI Taxonomy" id="3050082"/>
    <lineage>
        <taxon>Bacteria</taxon>
        <taxon>Pseudomonadati</taxon>
        <taxon>Pseudomonadota</taxon>
        <taxon>Alphaproteobacteria</taxon>
        <taxon>Sphingomonadales</taxon>
        <taxon>Sphingosinicellaceae</taxon>
        <taxon>Sphingosinicella</taxon>
    </lineage>
</organism>
<dbReference type="InterPro" id="IPR013108">
    <property type="entry name" value="Amidohydro_3"/>
</dbReference>
<proteinExistence type="predicted"/>
<dbReference type="SUPFAM" id="SSF51338">
    <property type="entry name" value="Composite domain of metallo-dependent hydrolases"/>
    <property type="match status" value="1"/>
</dbReference>
<feature type="domain" description="Amidohydrolase 3" evidence="1">
    <location>
        <begin position="46"/>
        <end position="571"/>
    </location>
</feature>
<dbReference type="InterPro" id="IPR050378">
    <property type="entry name" value="Metallo-dep_Hydrolases_sf"/>
</dbReference>
<evidence type="ECO:0000259" key="1">
    <source>
        <dbReference type="Pfam" id="PF07969"/>
    </source>
</evidence>
<reference evidence="2 3" key="1">
    <citation type="submission" date="2023-05" db="EMBL/GenBank/DDBJ databases">
        <authorList>
            <person name="Guo Y."/>
        </authorList>
    </citation>
    <scope>NUCLEOTIDE SEQUENCE [LARGE SCALE GENOMIC DNA]</scope>
    <source>
        <strain evidence="2 3">GR2756</strain>
    </source>
</reference>
<protein>
    <submittedName>
        <fullName evidence="2">Amidohydrolase family protein</fullName>
    </submittedName>
</protein>
<evidence type="ECO:0000313" key="2">
    <source>
        <dbReference type="EMBL" id="MDT9600547.1"/>
    </source>
</evidence>
<comment type="caution">
    <text evidence="2">The sequence shown here is derived from an EMBL/GenBank/DDBJ whole genome shotgun (WGS) entry which is preliminary data.</text>
</comment>
<dbReference type="Proteomes" id="UP001259572">
    <property type="component" value="Unassembled WGS sequence"/>
</dbReference>
<dbReference type="SUPFAM" id="SSF51556">
    <property type="entry name" value="Metallo-dependent hydrolases"/>
    <property type="match status" value="1"/>
</dbReference>
<dbReference type="Gene3D" id="2.30.40.10">
    <property type="entry name" value="Urease, subunit C, domain 1"/>
    <property type="match status" value="1"/>
</dbReference>